<organism evidence="1 2">
    <name type="scientific">Taklimakanibacter albus</name>
    <dbReference type="NCBI Taxonomy" id="2800327"/>
    <lineage>
        <taxon>Bacteria</taxon>
        <taxon>Pseudomonadati</taxon>
        <taxon>Pseudomonadota</taxon>
        <taxon>Alphaproteobacteria</taxon>
        <taxon>Hyphomicrobiales</taxon>
        <taxon>Aestuariivirgaceae</taxon>
        <taxon>Taklimakanibacter</taxon>
    </lineage>
</organism>
<name>A0ACC5RBY6_9HYPH</name>
<reference evidence="1" key="1">
    <citation type="submission" date="2021-01" db="EMBL/GenBank/DDBJ databases">
        <authorList>
            <person name="Sun Q."/>
        </authorList>
    </citation>
    <scope>NUCLEOTIDE SEQUENCE</scope>
    <source>
        <strain evidence="1">YIM B02566</strain>
    </source>
</reference>
<comment type="caution">
    <text evidence="1">The sequence shown here is derived from an EMBL/GenBank/DDBJ whole genome shotgun (WGS) entry which is preliminary data.</text>
</comment>
<dbReference type="Proteomes" id="UP000616151">
    <property type="component" value="Unassembled WGS sequence"/>
</dbReference>
<keyword evidence="2" id="KW-1185">Reference proteome</keyword>
<gene>
    <name evidence="1" type="primary">dapE</name>
    <name evidence="1" type="ORF">JHL16_27535</name>
</gene>
<protein>
    <submittedName>
        <fullName evidence="1">Succinyl-diaminopimelate desuccinylase</fullName>
        <ecNumber evidence="1">3.5.1.18</ecNumber>
    </submittedName>
</protein>
<dbReference type="EC" id="3.5.1.18" evidence="1"/>
<keyword evidence="1" id="KW-0378">Hydrolase</keyword>
<evidence type="ECO:0000313" key="2">
    <source>
        <dbReference type="Proteomes" id="UP000616151"/>
    </source>
</evidence>
<proteinExistence type="predicted"/>
<evidence type="ECO:0000313" key="1">
    <source>
        <dbReference type="EMBL" id="MBK1870147.1"/>
    </source>
</evidence>
<accession>A0ACC5RBY6</accession>
<sequence>MDTDPLPLLEDLIRCPSVTPTEAGALDCLEAYLRSAGFHCERLVFSDKGTPDVDNLFARIGKSGPHLCFAGHIDVVPPGRLEDWAAPPFAAFQADGFLYGRGAADMKGSVAAFATAAADAVKAGSFTGSLSLLITGDEEGPAINGTAKVLAWMKENGHVPDHCIVGEPTSAEKLGDTIKIGRRGSLSFDLAVAGMQGHVAYPHKADNPIPKLARLIDRLAAYKFDDGNDHFDPTTLAFTTIDVGNPAGNVIPGRAQARFNIRYNTEHTPDTLIAIVRDACARIEEELGGTFTLDVVNGADAFITEPGAFVGVVLDAIEAETGVHAKLSTSGGTSDARFIKDYCPVLEFGPLNTTIHQVNERIAIADLRHLAGVYRAIIDAYAGRKPA</sequence>
<dbReference type="EMBL" id="JAENHL010000008">
    <property type="protein sequence ID" value="MBK1870147.1"/>
    <property type="molecule type" value="Genomic_DNA"/>
</dbReference>